<gene>
    <name evidence="4 5 6" type="primary">LOC106566156</name>
</gene>
<keyword evidence="3" id="KW-1185">Reference proteome</keyword>
<evidence type="ECO:0000256" key="2">
    <source>
        <dbReference type="SAM" id="SignalP"/>
    </source>
</evidence>
<accession>A0ABM3CM37</accession>
<protein>
    <submittedName>
        <fullName evidence="4 5">Uncharacterized protein LOC106566156 isoform X1</fullName>
    </submittedName>
</protein>
<dbReference type="RefSeq" id="XP_045547636.1">
    <property type="nucleotide sequence ID" value="XM_045691680.1"/>
</dbReference>
<evidence type="ECO:0000313" key="5">
    <source>
        <dbReference type="RefSeq" id="XP_045547636.1"/>
    </source>
</evidence>
<dbReference type="RefSeq" id="XP_045547637.1">
    <property type="nucleotide sequence ID" value="XM_045691681.1"/>
</dbReference>
<feature type="transmembrane region" description="Helical" evidence="1">
    <location>
        <begin position="258"/>
        <end position="282"/>
    </location>
</feature>
<keyword evidence="1" id="KW-1133">Transmembrane helix</keyword>
<reference evidence="4 5" key="1">
    <citation type="submission" date="2025-05" db="UniProtKB">
        <authorList>
            <consortium name="RefSeq"/>
        </authorList>
    </citation>
    <scope>IDENTIFICATION</scope>
</reference>
<evidence type="ECO:0000313" key="6">
    <source>
        <dbReference type="RefSeq" id="XP_045547637.1"/>
    </source>
</evidence>
<feature type="signal peptide" evidence="2">
    <location>
        <begin position="1"/>
        <end position="21"/>
    </location>
</feature>
<evidence type="ECO:0000313" key="3">
    <source>
        <dbReference type="Proteomes" id="UP001652741"/>
    </source>
</evidence>
<sequence>MSLSYILLIYVAGVAVKESCADSDPTPTIVFSSGYINVATPVTVRCESPKGTECIFHRDHDPKPIRKVNYKQGACQFNLLWNEFKKWNKTEVDLSCVILQNREDKTIKTSKPSDARRLIVSDPIGKPSVHVEKTGNYLNLRCDAKAGTSCYFYLNNGDSNFKKLPFVENVCVGRVAEEELQRKSSSAEEIFIICAVELVVEGEDTVTSQHSEPLGITIDVVNPPGATSSPSAFSIIKPVQEETSSNVTTQGRVSSGPVFLIISLGAGSLFLGLLAGSVLCVLQSNCGVQCRPVNTGSPPEQQDQTPLCVYSVITKPSRDEEEDSSLQYTTVTYTSDRASLQYATVTSTGNQVGPGRSKIKFEIAGEYALLAES</sequence>
<dbReference type="GeneID" id="106566156"/>
<keyword evidence="2" id="KW-0732">Signal</keyword>
<dbReference type="Proteomes" id="UP001652741">
    <property type="component" value="Chromosome ssa01"/>
</dbReference>
<keyword evidence="1" id="KW-0812">Transmembrane</keyword>
<dbReference type="RefSeq" id="XP_045547634.1">
    <property type="nucleotide sequence ID" value="XM_045691678.1"/>
</dbReference>
<organism evidence="3 6">
    <name type="scientific">Salmo salar</name>
    <name type="common">Atlantic salmon</name>
    <dbReference type="NCBI Taxonomy" id="8030"/>
    <lineage>
        <taxon>Eukaryota</taxon>
        <taxon>Metazoa</taxon>
        <taxon>Chordata</taxon>
        <taxon>Craniata</taxon>
        <taxon>Vertebrata</taxon>
        <taxon>Euteleostomi</taxon>
        <taxon>Actinopterygii</taxon>
        <taxon>Neopterygii</taxon>
        <taxon>Teleostei</taxon>
        <taxon>Protacanthopterygii</taxon>
        <taxon>Salmoniformes</taxon>
        <taxon>Salmonidae</taxon>
        <taxon>Salmoninae</taxon>
        <taxon>Salmo</taxon>
    </lineage>
</organism>
<proteinExistence type="predicted"/>
<evidence type="ECO:0000313" key="4">
    <source>
        <dbReference type="RefSeq" id="XP_045547634.1"/>
    </source>
</evidence>
<evidence type="ECO:0000256" key="1">
    <source>
        <dbReference type="SAM" id="Phobius"/>
    </source>
</evidence>
<name>A0ABM3CM37_SALSA</name>
<keyword evidence="1" id="KW-0472">Membrane</keyword>
<feature type="chain" id="PRO_5045024233" evidence="2">
    <location>
        <begin position="22"/>
        <end position="373"/>
    </location>
</feature>